<reference evidence="2" key="1">
    <citation type="journal article" date="2016" name="Mol. Biol. Evol.">
        <title>Comparative Genomics of Early-Diverging Mushroom-Forming Fungi Provides Insights into the Origins of Lignocellulose Decay Capabilities.</title>
        <authorList>
            <person name="Nagy L.G."/>
            <person name="Riley R."/>
            <person name="Tritt A."/>
            <person name="Adam C."/>
            <person name="Daum C."/>
            <person name="Floudas D."/>
            <person name="Sun H."/>
            <person name="Yadav J.S."/>
            <person name="Pangilinan J."/>
            <person name="Larsson K.H."/>
            <person name="Matsuura K."/>
            <person name="Barry K."/>
            <person name="Labutti K."/>
            <person name="Kuo R."/>
            <person name="Ohm R.A."/>
            <person name="Bhattacharya S.S."/>
            <person name="Shirouzu T."/>
            <person name="Yoshinaga Y."/>
            <person name="Martin F.M."/>
            <person name="Grigoriev I.V."/>
            <person name="Hibbett D.S."/>
        </authorList>
    </citation>
    <scope>NUCLEOTIDE SEQUENCE [LARGE SCALE GENOMIC DNA]</scope>
    <source>
        <strain evidence="2">CBS 109695</strain>
    </source>
</reference>
<dbReference type="STRING" id="436010.A0A166X608"/>
<dbReference type="OrthoDB" id="3345970at2759"/>
<proteinExistence type="predicted"/>
<feature type="transmembrane region" description="Helical" evidence="1">
    <location>
        <begin position="37"/>
        <end position="57"/>
    </location>
</feature>
<keyword evidence="1" id="KW-1133">Transmembrane helix</keyword>
<protein>
    <recommendedName>
        <fullName evidence="3">O-fucosyltransferase family protein</fullName>
    </recommendedName>
</protein>
<dbReference type="GO" id="GO:0006004">
    <property type="term" value="P:fucose metabolic process"/>
    <property type="evidence" value="ECO:0007669"/>
    <property type="project" value="UniProtKB-KW"/>
</dbReference>
<dbReference type="Gene3D" id="3.40.50.11350">
    <property type="match status" value="1"/>
</dbReference>
<dbReference type="CDD" id="cd11296">
    <property type="entry name" value="O-FucT_like"/>
    <property type="match status" value="1"/>
</dbReference>
<evidence type="ECO:0000256" key="1">
    <source>
        <dbReference type="SAM" id="Phobius"/>
    </source>
</evidence>
<sequence length="618" mass="69829">MFSVFRRAKPAYLPVNNRSGPSTVQIPYLVRHGSPTFLSLILAAFLGTLVGYNLLLWKSRPDNYFPFPAQHELLETSSLGTGPLPLPYIPPTRTQREREHLSIEQLREIVAPTKGFWARDWSLNLGWNNMRFIIEAALLHAALLNRTAVIPTFVYARSCEHEAEVCGDYVPTVNHGDAVDSDEWRKNPPNEQLSWRVPIEFMLNMTLLRSSQPVITTAEYLRLHNIPEELELSNGNWGREAYHLKPDKSGNYTTLAVIPNGHWDPEDTNRIDVIPDDTKRRGAWIWGPKGKGMGQWPSGTRKSPAYLALEAANARVLDWDRAQNVLRDKGFEAHIGTDEDMTQFLNDNGWEVLYTFHGAGGEEYMQNVVNPKRDIAPRESLRGVREQFDNFEEDVVLLEGEIHSRRKSGGLRFSTTAHRDIFTNLVLHSVHPTDNVYVLADKLAARMFKLNNGRMWLSAHMRRGDFVRTEWVLANSIEAHLNQVKGNLEQGRKSLRSLVGSTLHTYDIPGAVVDQSVSQLGAPQDGDKFYIATDERDRGNMQYLTDHGAVLVSSLLTQEDRQEFGWALLITDVLGLVEQVVLAKANYFYAHSMSSYAGGTMNMRAAVGQDPRTAVIED</sequence>
<keyword evidence="1" id="KW-0472">Membrane</keyword>
<dbReference type="AlphaFoldDB" id="A0A166X608"/>
<dbReference type="GO" id="GO:0016740">
    <property type="term" value="F:transferase activity"/>
    <property type="evidence" value="ECO:0007669"/>
    <property type="project" value="UniProtKB-KW"/>
</dbReference>
<evidence type="ECO:0008006" key="3">
    <source>
        <dbReference type="Google" id="ProtNLM"/>
    </source>
</evidence>
<gene>
    <name evidence="2" type="ORF">FIBSPDRAFT_809734</name>
</gene>
<evidence type="ECO:0000313" key="2">
    <source>
        <dbReference type="EMBL" id="KZP34454.1"/>
    </source>
</evidence>
<dbReference type="EMBL" id="KV417480">
    <property type="protein sequence ID" value="KZP34454.1"/>
    <property type="molecule type" value="Genomic_DNA"/>
</dbReference>
<organism evidence="2">
    <name type="scientific">Athelia psychrophila</name>
    <dbReference type="NCBI Taxonomy" id="1759441"/>
    <lineage>
        <taxon>Eukaryota</taxon>
        <taxon>Fungi</taxon>
        <taxon>Dikarya</taxon>
        <taxon>Basidiomycota</taxon>
        <taxon>Agaricomycotina</taxon>
        <taxon>Agaricomycetes</taxon>
        <taxon>Agaricomycetidae</taxon>
        <taxon>Atheliales</taxon>
        <taxon>Atheliaceae</taxon>
        <taxon>Athelia</taxon>
    </lineage>
</organism>
<accession>A0A166X608</accession>
<keyword evidence="1" id="KW-0812">Transmembrane</keyword>
<name>A0A166X608_9AGAM</name>